<proteinExistence type="predicted"/>
<organism evidence="2 3">
    <name type="scientific">Aquibaculum arenosum</name>
    <dbReference type="NCBI Taxonomy" id="3032591"/>
    <lineage>
        <taxon>Bacteria</taxon>
        <taxon>Pseudomonadati</taxon>
        <taxon>Pseudomonadota</taxon>
        <taxon>Alphaproteobacteria</taxon>
        <taxon>Rhodospirillales</taxon>
        <taxon>Rhodovibrionaceae</taxon>
        <taxon>Aquibaculum</taxon>
    </lineage>
</organism>
<dbReference type="Pfam" id="PF06945">
    <property type="entry name" value="DUF1289"/>
    <property type="match status" value="1"/>
</dbReference>
<dbReference type="PANTHER" id="PTHR35175:SF2">
    <property type="entry name" value="DUF1289 DOMAIN-CONTAINING PROTEIN"/>
    <property type="match status" value="1"/>
</dbReference>
<evidence type="ECO:0000313" key="3">
    <source>
        <dbReference type="Proteomes" id="UP001215503"/>
    </source>
</evidence>
<name>A0ABT5YQN7_9PROT</name>
<feature type="region of interest" description="Disordered" evidence="1">
    <location>
        <begin position="1"/>
        <end position="24"/>
    </location>
</feature>
<gene>
    <name evidence="2" type="ORF">P2G67_14975</name>
</gene>
<evidence type="ECO:0000313" key="2">
    <source>
        <dbReference type="EMBL" id="MDF2097281.1"/>
    </source>
</evidence>
<comment type="caution">
    <text evidence="2">The sequence shown here is derived from an EMBL/GenBank/DDBJ whole genome shotgun (WGS) entry which is preliminary data.</text>
</comment>
<dbReference type="EMBL" id="JARHUD010000011">
    <property type="protein sequence ID" value="MDF2097281.1"/>
    <property type="molecule type" value="Genomic_DNA"/>
</dbReference>
<evidence type="ECO:0000256" key="1">
    <source>
        <dbReference type="SAM" id="MobiDB-lite"/>
    </source>
</evidence>
<dbReference type="Proteomes" id="UP001215503">
    <property type="component" value="Unassembled WGS sequence"/>
</dbReference>
<dbReference type="InterPro" id="IPR010710">
    <property type="entry name" value="DUF1289"/>
</dbReference>
<accession>A0ABT5YQN7</accession>
<dbReference type="RefSeq" id="WP_275824063.1">
    <property type="nucleotide sequence ID" value="NZ_JARHUD010000011.1"/>
</dbReference>
<reference evidence="2 3" key="1">
    <citation type="submission" date="2023-03" db="EMBL/GenBank/DDBJ databases">
        <title>Fodinicurvata sp. CAU 1616 isolated from sea sendiment.</title>
        <authorList>
            <person name="Kim W."/>
        </authorList>
    </citation>
    <scope>NUCLEOTIDE SEQUENCE [LARGE SCALE GENOMIC DNA]</scope>
    <source>
        <strain evidence="2 3">CAU 1616</strain>
    </source>
</reference>
<dbReference type="PANTHER" id="PTHR35175">
    <property type="entry name" value="DUF1289 DOMAIN-CONTAINING PROTEIN"/>
    <property type="match status" value="1"/>
</dbReference>
<protein>
    <submittedName>
        <fullName evidence="2">DUF1289 domain-containing protein</fullName>
    </submittedName>
</protein>
<keyword evidence="3" id="KW-1185">Reference proteome</keyword>
<sequence length="93" mass="10505">MPAEVDVDPDERQARRQKRRAARGRVFDTSIPSPCRQICQIDRNSTHCIGCLRTLDEIRDWPIMTAEEKQAVLDRLAALEAGDRGAEDQEQGA</sequence>